<evidence type="ECO:0000313" key="3">
    <source>
        <dbReference type="Proteomes" id="UP000178914"/>
    </source>
</evidence>
<dbReference type="Proteomes" id="UP000178914">
    <property type="component" value="Unassembled WGS sequence"/>
</dbReference>
<dbReference type="CDD" id="cd00198">
    <property type="entry name" value="vWFA"/>
    <property type="match status" value="1"/>
</dbReference>
<comment type="caution">
    <text evidence="2">The sequence shown here is derived from an EMBL/GenBank/DDBJ whole genome shotgun (WGS) entry which is preliminary data.</text>
</comment>
<dbReference type="InterPro" id="IPR036465">
    <property type="entry name" value="vWFA_dom_sf"/>
</dbReference>
<reference evidence="2 3" key="1">
    <citation type="journal article" date="2016" name="Nat. Commun.">
        <title>Thousands of microbial genomes shed light on interconnected biogeochemical processes in an aquifer system.</title>
        <authorList>
            <person name="Anantharaman K."/>
            <person name="Brown C.T."/>
            <person name="Hug L.A."/>
            <person name="Sharon I."/>
            <person name="Castelle C.J."/>
            <person name="Probst A.J."/>
            <person name="Thomas B.C."/>
            <person name="Singh A."/>
            <person name="Wilkins M.J."/>
            <person name="Karaoz U."/>
            <person name="Brodie E.L."/>
            <person name="Williams K.H."/>
            <person name="Hubbard S.S."/>
            <person name="Banfield J.F."/>
        </authorList>
    </citation>
    <scope>NUCLEOTIDE SEQUENCE [LARGE SCALE GENOMIC DNA]</scope>
</reference>
<dbReference type="PANTHER" id="PTHR24020">
    <property type="entry name" value="COLLAGEN ALPHA"/>
    <property type="match status" value="1"/>
</dbReference>
<dbReference type="Pfam" id="PF00092">
    <property type="entry name" value="VWA"/>
    <property type="match status" value="1"/>
</dbReference>
<dbReference type="PROSITE" id="PS50234">
    <property type="entry name" value="VWFA"/>
    <property type="match status" value="1"/>
</dbReference>
<dbReference type="STRING" id="1802068.A3B02_01500"/>
<dbReference type="InterPro" id="IPR002035">
    <property type="entry name" value="VWF_A"/>
</dbReference>
<gene>
    <name evidence="2" type="ORF">A3B02_01500</name>
</gene>
<evidence type="ECO:0000259" key="1">
    <source>
        <dbReference type="PROSITE" id="PS50234"/>
    </source>
</evidence>
<dbReference type="EMBL" id="MGAS01000023">
    <property type="protein sequence ID" value="OGK51566.1"/>
    <property type="molecule type" value="Genomic_DNA"/>
</dbReference>
<dbReference type="SUPFAM" id="SSF53300">
    <property type="entry name" value="vWA-like"/>
    <property type="match status" value="1"/>
</dbReference>
<dbReference type="InterPro" id="IPR050525">
    <property type="entry name" value="ECM_Assembly_Org"/>
</dbReference>
<dbReference type="Gene3D" id="3.40.50.410">
    <property type="entry name" value="von Willebrand factor, type A domain"/>
    <property type="match status" value="1"/>
</dbReference>
<sequence>MLVAPNQMAIVWFARTAGINEKGLTTDRLHLFDVIDRLQTNQGTSIDQGLLRAREELASSRHIPTHSRVVVLMSDGGQNGVSENEVLRIANEAKAEGVNIFTIGLGEDADKELLKAIASRPEQSYIAPTSADLEAIYQQVARDIPCPTPFP</sequence>
<dbReference type="AlphaFoldDB" id="A0A1F7J7J3"/>
<name>A0A1F7J7J3_9BACT</name>
<evidence type="ECO:0000313" key="2">
    <source>
        <dbReference type="EMBL" id="OGK51566.1"/>
    </source>
</evidence>
<accession>A0A1F7J7J3</accession>
<feature type="domain" description="VWFA" evidence="1">
    <location>
        <begin position="1"/>
        <end position="140"/>
    </location>
</feature>
<dbReference type="PANTHER" id="PTHR24020:SF20">
    <property type="entry name" value="PH DOMAIN-CONTAINING PROTEIN"/>
    <property type="match status" value="1"/>
</dbReference>
<proteinExistence type="predicted"/>
<protein>
    <recommendedName>
        <fullName evidence="1">VWFA domain-containing protein</fullName>
    </recommendedName>
</protein>
<organism evidence="2 3">
    <name type="scientific">Candidatus Roizmanbacteria bacterium RIFCSPLOWO2_01_FULL_42_14</name>
    <dbReference type="NCBI Taxonomy" id="1802068"/>
    <lineage>
        <taxon>Bacteria</taxon>
        <taxon>Candidatus Roizmaniibacteriota</taxon>
    </lineage>
</organism>